<dbReference type="EMBL" id="JAPFFM010000015">
    <property type="protein sequence ID" value="KAJ6710973.1"/>
    <property type="molecule type" value="Genomic_DNA"/>
</dbReference>
<keyword evidence="1" id="KW-1133">Transmembrane helix</keyword>
<comment type="caution">
    <text evidence="2">The sequence shown here is derived from an EMBL/GenBank/DDBJ whole genome shotgun (WGS) entry which is preliminary data.</text>
</comment>
<protein>
    <submittedName>
        <fullName evidence="2">Uncharacterized protein</fullName>
    </submittedName>
</protein>
<reference evidence="2" key="1">
    <citation type="submission" date="2022-11" db="EMBL/GenBank/DDBJ databases">
        <authorList>
            <person name="Hyden B.L."/>
            <person name="Feng K."/>
            <person name="Yates T."/>
            <person name="Jawdy S."/>
            <person name="Smart L.B."/>
            <person name="Muchero W."/>
        </authorList>
    </citation>
    <scope>NUCLEOTIDE SEQUENCE</scope>
    <source>
        <tissue evidence="2">Shoot tip</tissue>
    </source>
</reference>
<reference evidence="2" key="2">
    <citation type="journal article" date="2023" name="Int. J. Mol. Sci.">
        <title>De Novo Assembly and Annotation of 11 Diverse Shrub Willow (Salix) Genomes Reveals Novel Gene Organization in Sex-Linked Regions.</title>
        <authorList>
            <person name="Hyden B."/>
            <person name="Feng K."/>
            <person name="Yates T.B."/>
            <person name="Jawdy S."/>
            <person name="Cereghino C."/>
            <person name="Smart L.B."/>
            <person name="Muchero W."/>
        </authorList>
    </citation>
    <scope>NUCLEOTIDE SEQUENCE</scope>
    <source>
        <tissue evidence="2">Shoot tip</tissue>
    </source>
</reference>
<feature type="non-terminal residue" evidence="2">
    <location>
        <position position="73"/>
    </location>
</feature>
<accession>A0A9Q0TG16</accession>
<sequence>MVMVVVVVVVVVGAEQVRMVMVAAGTRDGGGGTRGGELSVQTMIWMKVPLVTGSLLGFCNFLYYFGWRDYLMK</sequence>
<evidence type="ECO:0000313" key="2">
    <source>
        <dbReference type="EMBL" id="KAJ6710973.1"/>
    </source>
</evidence>
<keyword evidence="1" id="KW-0812">Transmembrane</keyword>
<organism evidence="2 3">
    <name type="scientific">Salix koriyanagi</name>
    <dbReference type="NCBI Taxonomy" id="2511006"/>
    <lineage>
        <taxon>Eukaryota</taxon>
        <taxon>Viridiplantae</taxon>
        <taxon>Streptophyta</taxon>
        <taxon>Embryophyta</taxon>
        <taxon>Tracheophyta</taxon>
        <taxon>Spermatophyta</taxon>
        <taxon>Magnoliopsida</taxon>
        <taxon>eudicotyledons</taxon>
        <taxon>Gunneridae</taxon>
        <taxon>Pentapetalae</taxon>
        <taxon>rosids</taxon>
        <taxon>fabids</taxon>
        <taxon>Malpighiales</taxon>
        <taxon>Salicaceae</taxon>
        <taxon>Saliceae</taxon>
        <taxon>Salix</taxon>
    </lineage>
</organism>
<name>A0A9Q0TG16_9ROSI</name>
<evidence type="ECO:0000256" key="1">
    <source>
        <dbReference type="SAM" id="Phobius"/>
    </source>
</evidence>
<proteinExistence type="predicted"/>
<keyword evidence="1" id="KW-0472">Membrane</keyword>
<feature type="transmembrane region" description="Helical" evidence="1">
    <location>
        <begin position="43"/>
        <end position="65"/>
    </location>
</feature>
<evidence type="ECO:0000313" key="3">
    <source>
        <dbReference type="Proteomes" id="UP001151752"/>
    </source>
</evidence>
<dbReference type="AlphaFoldDB" id="A0A9Q0TG16"/>
<gene>
    <name evidence="2" type="ORF">OIU74_011770</name>
</gene>
<keyword evidence="3" id="KW-1185">Reference proteome</keyword>
<dbReference type="Proteomes" id="UP001151752">
    <property type="component" value="Chromosome 2"/>
</dbReference>